<organism evidence="2">
    <name type="scientific">Drosophila simulans</name>
    <name type="common">Fruit fly</name>
    <dbReference type="NCBI Taxonomy" id="7240"/>
    <lineage>
        <taxon>Eukaryota</taxon>
        <taxon>Metazoa</taxon>
        <taxon>Ecdysozoa</taxon>
        <taxon>Arthropoda</taxon>
        <taxon>Hexapoda</taxon>
        <taxon>Insecta</taxon>
        <taxon>Pterygota</taxon>
        <taxon>Neoptera</taxon>
        <taxon>Endopterygota</taxon>
        <taxon>Diptera</taxon>
        <taxon>Brachycera</taxon>
        <taxon>Muscomorpha</taxon>
        <taxon>Ephydroidea</taxon>
        <taxon>Drosophilidae</taxon>
        <taxon>Drosophila</taxon>
        <taxon>Sophophora</taxon>
    </lineage>
</organism>
<feature type="region of interest" description="Disordered" evidence="1">
    <location>
        <begin position="59"/>
        <end position="105"/>
    </location>
</feature>
<reference evidence="2" key="3">
    <citation type="submission" date="2015-04" db="EMBL/GenBank/DDBJ databases">
        <authorList>
            <consortium name="FlyBase"/>
        </authorList>
    </citation>
    <scope>NUCLEOTIDE SEQUENCE</scope>
    <source>
        <strain evidence="2">W501</strain>
    </source>
</reference>
<sequence>MFLPLDGINSVLFLQPTMRFCTIALVLLSVLHVSNPKPFLPVFENIHKHFEDKFTMINQMFNDNGDDSSAPEPEPEPKPKPSPPKSNTHSNKKANTSPKKDERRQILNTLVKLCRSETGKDGKTPSFDVSLPKQTVSNINTITNNISMPEIQLPPITVVIVKDEKALAKYQEKSNNGTIIVKRRSNAKDPKPAPRTGLENRTEKGLNADIKKCVLMKIKELNIIKA</sequence>
<dbReference type="Proteomes" id="UP000035880">
    <property type="component" value="Chromosome 2R"/>
</dbReference>
<gene>
    <name evidence="2" type="primary">Dsim\GD10472</name>
    <name evidence="2" type="ORF">Dsimw501_GD10472</name>
</gene>
<evidence type="ECO:0000313" key="2">
    <source>
        <dbReference type="EMBL" id="KMY91963.1"/>
    </source>
</evidence>
<feature type="compositionally biased region" description="Polar residues" evidence="1">
    <location>
        <begin position="87"/>
        <end position="97"/>
    </location>
</feature>
<dbReference type="KEGG" id="dsi:Dsimw501_GD10472"/>
<dbReference type="AlphaFoldDB" id="A0A0J9R7D0"/>
<accession>A0A0J9R7D0</accession>
<dbReference type="Bgee" id="FBgn0182243">
    <property type="expression patterns" value="Expressed in male reproductive system and 2 other cell types or tissues"/>
</dbReference>
<evidence type="ECO:0000256" key="1">
    <source>
        <dbReference type="SAM" id="MobiDB-lite"/>
    </source>
</evidence>
<feature type="compositionally biased region" description="Basic and acidic residues" evidence="1">
    <location>
        <begin position="186"/>
        <end position="203"/>
    </location>
</feature>
<protein>
    <submittedName>
        <fullName evidence="2">Uncharacterized protein</fullName>
    </submittedName>
</protein>
<proteinExistence type="predicted"/>
<feature type="region of interest" description="Disordered" evidence="1">
    <location>
        <begin position="183"/>
        <end position="203"/>
    </location>
</feature>
<reference evidence="2" key="1">
    <citation type="journal article" date="2013" name="Genome Res.">
        <title>A second-generation assembly of the Drosophila simulans genome provides new insights into patterns of lineage-specific divergence.</title>
        <authorList>
            <person name="Hu T.T."/>
            <person name="Eisen M.B."/>
            <person name="Thornton K.R."/>
            <person name="Andolfatto P."/>
        </authorList>
    </citation>
    <scope>NUCLEOTIDE SEQUENCE [LARGE SCALE GENOMIC DNA]</scope>
    <source>
        <strain evidence="2">W501</strain>
    </source>
</reference>
<dbReference type="EMBL" id="CM002911">
    <property type="protein sequence ID" value="KMY91963.1"/>
    <property type="molecule type" value="Genomic_DNA"/>
</dbReference>
<name>A0A0J9R7D0_DROSI</name>
<reference evidence="2" key="2">
    <citation type="submission" date="2014-06" db="EMBL/GenBank/DDBJ databases">
        <authorList>
            <person name="Hu T."/>
            <person name="Eisen M.B."/>
            <person name="Thornton K.R."/>
            <person name="Andolfatto P."/>
        </authorList>
    </citation>
    <scope>NUCLEOTIDE SEQUENCE</scope>
    <source>
        <strain evidence="2">W501</strain>
    </source>
</reference>
<dbReference type="OrthoDB" id="7866902at2759"/>